<proteinExistence type="predicted"/>
<comment type="caution">
    <text evidence="2">The sequence shown here is derived from an EMBL/GenBank/DDBJ whole genome shotgun (WGS) entry which is preliminary data.</text>
</comment>
<evidence type="ECO:0000313" key="3">
    <source>
        <dbReference type="Proteomes" id="UP001187415"/>
    </source>
</evidence>
<dbReference type="EMBL" id="JAUPFM010000002">
    <property type="protein sequence ID" value="KAK2858967.1"/>
    <property type="molecule type" value="Genomic_DNA"/>
</dbReference>
<protein>
    <submittedName>
        <fullName evidence="2">Uncharacterized protein</fullName>
    </submittedName>
</protein>
<feature type="region of interest" description="Disordered" evidence="1">
    <location>
        <begin position="26"/>
        <end position="61"/>
    </location>
</feature>
<gene>
    <name evidence="2" type="ORF">Q5P01_003587</name>
</gene>
<accession>A0AA88NHZ0</accession>
<feature type="compositionally biased region" description="Basic and acidic residues" evidence="1">
    <location>
        <begin position="26"/>
        <end position="40"/>
    </location>
</feature>
<sequence>MFQYVGKHLALSVKAQPSPCRVIARGERRADEEEKKKKDLPPPLLLLPPPPPSDGYPLHGFSTKFRTLAPLQPSQEQKKTKLA</sequence>
<organism evidence="2 3">
    <name type="scientific">Channa striata</name>
    <name type="common">Snakehead murrel</name>
    <name type="synonym">Ophicephalus striatus</name>
    <dbReference type="NCBI Taxonomy" id="64152"/>
    <lineage>
        <taxon>Eukaryota</taxon>
        <taxon>Metazoa</taxon>
        <taxon>Chordata</taxon>
        <taxon>Craniata</taxon>
        <taxon>Vertebrata</taxon>
        <taxon>Euteleostomi</taxon>
        <taxon>Actinopterygii</taxon>
        <taxon>Neopterygii</taxon>
        <taxon>Teleostei</taxon>
        <taxon>Neoteleostei</taxon>
        <taxon>Acanthomorphata</taxon>
        <taxon>Anabantaria</taxon>
        <taxon>Anabantiformes</taxon>
        <taxon>Channoidei</taxon>
        <taxon>Channidae</taxon>
        <taxon>Channa</taxon>
    </lineage>
</organism>
<feature type="compositionally biased region" description="Pro residues" evidence="1">
    <location>
        <begin position="41"/>
        <end position="54"/>
    </location>
</feature>
<keyword evidence="3" id="KW-1185">Reference proteome</keyword>
<dbReference type="Proteomes" id="UP001187415">
    <property type="component" value="Unassembled WGS sequence"/>
</dbReference>
<evidence type="ECO:0000313" key="2">
    <source>
        <dbReference type="EMBL" id="KAK2858967.1"/>
    </source>
</evidence>
<reference evidence="2" key="1">
    <citation type="submission" date="2023-07" db="EMBL/GenBank/DDBJ databases">
        <title>Chromosome-level Genome Assembly of Striped Snakehead (Channa striata).</title>
        <authorList>
            <person name="Liu H."/>
        </authorList>
    </citation>
    <scope>NUCLEOTIDE SEQUENCE</scope>
    <source>
        <strain evidence="2">Gz</strain>
        <tissue evidence="2">Muscle</tissue>
    </source>
</reference>
<evidence type="ECO:0000256" key="1">
    <source>
        <dbReference type="SAM" id="MobiDB-lite"/>
    </source>
</evidence>
<dbReference type="AlphaFoldDB" id="A0AA88NHZ0"/>
<name>A0AA88NHZ0_CHASR</name>